<proteinExistence type="predicted"/>
<dbReference type="PANTHER" id="PTHR34702:SF1">
    <property type="entry name" value="NA(+)_H(+) ANTIPORTER SUBUNIT F"/>
    <property type="match status" value="1"/>
</dbReference>
<dbReference type="PIRSF" id="PIRSF028784">
    <property type="entry name" value="MrpF"/>
    <property type="match status" value="1"/>
</dbReference>
<reference evidence="8 9" key="1">
    <citation type="submission" date="2019-03" db="EMBL/GenBank/DDBJ databases">
        <title>Genomic Encyclopedia of Type Strains, Phase IV (KMG-IV): sequencing the most valuable type-strain genomes for metagenomic binning, comparative biology and taxonomic classification.</title>
        <authorList>
            <person name="Goeker M."/>
        </authorList>
    </citation>
    <scope>NUCLEOTIDE SEQUENCE [LARGE SCALE GENOMIC DNA]</scope>
    <source>
        <strain evidence="8 9">DSM 13328</strain>
    </source>
</reference>
<evidence type="ECO:0000256" key="3">
    <source>
        <dbReference type="ARBA" id="ARBA00022475"/>
    </source>
</evidence>
<sequence length="90" mass="9707">MIDFGLVTTIALVIATCALFLAVYRLFVGPTIMDRVASVDAIGNTLVVIFAIYAFSQQSTFLIDIAILLALISFIGTLALAKYIDKGEVF</sequence>
<dbReference type="Pfam" id="PF04066">
    <property type="entry name" value="MrpF_PhaF"/>
    <property type="match status" value="1"/>
</dbReference>
<gene>
    <name evidence="8" type="ORF">C7391_0515</name>
</gene>
<accession>A0A484F4U8</accession>
<organism evidence="8 9">
    <name type="scientific">Methanimicrococcus blatticola</name>
    <dbReference type="NCBI Taxonomy" id="91560"/>
    <lineage>
        <taxon>Archaea</taxon>
        <taxon>Methanobacteriati</taxon>
        <taxon>Methanobacteriota</taxon>
        <taxon>Stenosarchaea group</taxon>
        <taxon>Methanomicrobia</taxon>
        <taxon>Methanosarcinales</taxon>
        <taxon>Methanosarcinaceae</taxon>
        <taxon>Methanimicrococcus</taxon>
    </lineage>
</organism>
<name>A0A484F4U8_9EURY</name>
<keyword evidence="6 7" id="KW-0472">Membrane</keyword>
<evidence type="ECO:0000313" key="8">
    <source>
        <dbReference type="EMBL" id="TDQ70176.1"/>
    </source>
</evidence>
<keyword evidence="4 7" id="KW-0812">Transmembrane</keyword>
<keyword evidence="9" id="KW-1185">Reference proteome</keyword>
<evidence type="ECO:0000313" key="9">
    <source>
        <dbReference type="Proteomes" id="UP000294855"/>
    </source>
</evidence>
<feature type="transmembrane region" description="Helical" evidence="7">
    <location>
        <begin position="6"/>
        <end position="24"/>
    </location>
</feature>
<comment type="subcellular location">
    <subcellularLocation>
        <location evidence="1">Cell membrane</location>
        <topology evidence="1">Multi-pass membrane protein</topology>
    </subcellularLocation>
</comment>
<dbReference type="OrthoDB" id="84883at2157"/>
<evidence type="ECO:0000256" key="5">
    <source>
        <dbReference type="ARBA" id="ARBA00022989"/>
    </source>
</evidence>
<evidence type="ECO:0000256" key="6">
    <source>
        <dbReference type="ARBA" id="ARBA00023136"/>
    </source>
</evidence>
<dbReference type="InterPro" id="IPR007208">
    <property type="entry name" value="MrpF/PhaF-like"/>
</dbReference>
<protein>
    <submittedName>
        <fullName evidence="8">Multisubunit sodium/proton antiporter MrpF subunit</fullName>
    </submittedName>
</protein>
<dbReference type="PANTHER" id="PTHR34702">
    <property type="entry name" value="NA(+)/H(+) ANTIPORTER SUBUNIT F1"/>
    <property type="match status" value="1"/>
</dbReference>
<dbReference type="EMBL" id="SNYS01000006">
    <property type="protein sequence ID" value="TDQ70176.1"/>
    <property type="molecule type" value="Genomic_DNA"/>
</dbReference>
<keyword evidence="3" id="KW-1003">Cell membrane</keyword>
<evidence type="ECO:0000256" key="1">
    <source>
        <dbReference type="ARBA" id="ARBA00004651"/>
    </source>
</evidence>
<evidence type="ECO:0000256" key="7">
    <source>
        <dbReference type="SAM" id="Phobius"/>
    </source>
</evidence>
<dbReference type="GO" id="GO:0005886">
    <property type="term" value="C:plasma membrane"/>
    <property type="evidence" value="ECO:0007669"/>
    <property type="project" value="UniProtKB-SubCell"/>
</dbReference>
<keyword evidence="2" id="KW-0813">Transport</keyword>
<dbReference type="Proteomes" id="UP000294855">
    <property type="component" value="Unassembled WGS sequence"/>
</dbReference>
<keyword evidence="5 7" id="KW-1133">Transmembrane helix</keyword>
<feature type="transmembrane region" description="Helical" evidence="7">
    <location>
        <begin position="61"/>
        <end position="81"/>
    </location>
</feature>
<evidence type="ECO:0000256" key="4">
    <source>
        <dbReference type="ARBA" id="ARBA00022692"/>
    </source>
</evidence>
<evidence type="ECO:0000256" key="2">
    <source>
        <dbReference type="ARBA" id="ARBA00022448"/>
    </source>
</evidence>
<dbReference type="RefSeq" id="WP_133516989.1">
    <property type="nucleotide sequence ID" value="NZ_JAHDUW010000005.1"/>
</dbReference>
<comment type="caution">
    <text evidence="8">The sequence shown here is derived from an EMBL/GenBank/DDBJ whole genome shotgun (WGS) entry which is preliminary data.</text>
</comment>
<feature type="transmembrane region" description="Helical" evidence="7">
    <location>
        <begin position="36"/>
        <end position="55"/>
    </location>
</feature>
<dbReference type="GO" id="GO:0015385">
    <property type="term" value="F:sodium:proton antiporter activity"/>
    <property type="evidence" value="ECO:0007669"/>
    <property type="project" value="TreeGrafter"/>
</dbReference>
<dbReference type="AlphaFoldDB" id="A0A484F4U8"/>